<gene>
    <name evidence="15" type="ORF">JOD45_001369</name>
</gene>
<dbReference type="InterPro" id="IPR000445">
    <property type="entry name" value="HhH_motif"/>
</dbReference>
<dbReference type="GO" id="GO:0016798">
    <property type="term" value="F:hydrolase activity, acting on glycosyl bonds"/>
    <property type="evidence" value="ECO:0007669"/>
    <property type="project" value="UniProtKB-KW"/>
</dbReference>
<evidence type="ECO:0000256" key="9">
    <source>
        <dbReference type="ARBA" id="ARBA00023004"/>
    </source>
</evidence>
<comment type="function">
    <text evidence="13">Adenine glycosylase active on G-A mispairs.</text>
</comment>
<dbReference type="InterPro" id="IPR044298">
    <property type="entry name" value="MIG/MutY"/>
</dbReference>
<protein>
    <recommendedName>
        <fullName evidence="4 13">Adenine DNA glycosylase</fullName>
        <ecNumber evidence="3 13">3.2.2.31</ecNumber>
    </recommendedName>
</protein>
<name>A0ABS2PYY9_9BACL</name>
<keyword evidence="8 15" id="KW-0378">Hydrolase</keyword>
<comment type="cofactor">
    <cofactor evidence="13">
        <name>[4Fe-4S] cluster</name>
        <dbReference type="ChEBI" id="CHEBI:49883"/>
    </cofactor>
    <text evidence="13">Binds 1 [4Fe-4S] cluster.</text>
</comment>
<keyword evidence="9 13" id="KW-0408">Iron</keyword>
<comment type="similarity">
    <text evidence="2 13">Belongs to the Nth/MutY family.</text>
</comment>
<dbReference type="RefSeq" id="WP_205003090.1">
    <property type="nucleotide sequence ID" value="NZ_JAFBER010000006.1"/>
</dbReference>
<evidence type="ECO:0000256" key="6">
    <source>
        <dbReference type="ARBA" id="ARBA00022723"/>
    </source>
</evidence>
<dbReference type="SMART" id="SM00525">
    <property type="entry name" value="FES"/>
    <property type="match status" value="1"/>
</dbReference>
<evidence type="ECO:0000256" key="5">
    <source>
        <dbReference type="ARBA" id="ARBA00022485"/>
    </source>
</evidence>
<dbReference type="Gene3D" id="1.10.340.30">
    <property type="entry name" value="Hypothetical protein, domain 2"/>
    <property type="match status" value="1"/>
</dbReference>
<evidence type="ECO:0000256" key="7">
    <source>
        <dbReference type="ARBA" id="ARBA00022763"/>
    </source>
</evidence>
<comment type="caution">
    <text evidence="15">The sequence shown here is derived from an EMBL/GenBank/DDBJ whole genome shotgun (WGS) entry which is preliminary data.</text>
</comment>
<evidence type="ECO:0000256" key="3">
    <source>
        <dbReference type="ARBA" id="ARBA00012045"/>
    </source>
</evidence>
<keyword evidence="7 13" id="KW-0227">DNA damage</keyword>
<comment type="catalytic activity">
    <reaction evidence="1 13">
        <text>Hydrolyzes free adenine bases from 7,8-dihydro-8-oxoguanine:adenine mismatched double-stranded DNA, leaving an apurinic site.</text>
        <dbReference type="EC" id="3.2.2.31"/>
    </reaction>
</comment>
<dbReference type="InterPro" id="IPR003651">
    <property type="entry name" value="Endonuclease3_FeS-loop_motif"/>
</dbReference>
<sequence>MTMQRDWENFNISQFNQDLIRWFYKYKRDLPWRQTKNPYYIWVSEVMLQQTQVDTVIPYYQRFITKFPTPQDLASADEEAVLKIWEGLGYYSRARNLQQGVREVVENYQGRVPDNKNDILSIKGIGPYTAGAVLSIAYDRPEPAVDGNVMRVLSRVFLIDDDIAKQKTRRLFEEIIYRIIPESDPSAFNQGLMEIGALICKPKQAKCEQCPLAAHCGAYEEGVQTEYPVKKKKTPPKPLHFAVLVLKNQSGEYLIRKRPEKGLLAKLWEFPMIPLESPETSIEESVRDYIEKNYSAPVKINDVNINIQHTFTHLKWHLSLFAGSIEQRISAEKDEQWASLGQLEKFPFPVSHQKIVDKIKQGLIS</sequence>
<accession>A0ABS2PYY9</accession>
<organism evidence="15 16">
    <name type="scientific">Scopulibacillus daqui</name>
    <dbReference type="NCBI Taxonomy" id="1469162"/>
    <lineage>
        <taxon>Bacteria</taxon>
        <taxon>Bacillati</taxon>
        <taxon>Bacillota</taxon>
        <taxon>Bacilli</taxon>
        <taxon>Bacillales</taxon>
        <taxon>Sporolactobacillaceae</taxon>
        <taxon>Scopulibacillus</taxon>
    </lineage>
</organism>
<evidence type="ECO:0000256" key="11">
    <source>
        <dbReference type="ARBA" id="ARBA00023204"/>
    </source>
</evidence>
<keyword evidence="11" id="KW-0234">DNA repair</keyword>
<evidence type="ECO:0000259" key="14">
    <source>
        <dbReference type="SMART" id="SM00478"/>
    </source>
</evidence>
<proteinExistence type="inferred from homology"/>
<dbReference type="InterPro" id="IPR029119">
    <property type="entry name" value="MutY_C"/>
</dbReference>
<dbReference type="EC" id="3.2.2.31" evidence="3 13"/>
<dbReference type="Proteomes" id="UP000808914">
    <property type="component" value="Unassembled WGS sequence"/>
</dbReference>
<evidence type="ECO:0000256" key="4">
    <source>
        <dbReference type="ARBA" id="ARBA00022023"/>
    </source>
</evidence>
<evidence type="ECO:0000313" key="16">
    <source>
        <dbReference type="Proteomes" id="UP000808914"/>
    </source>
</evidence>
<dbReference type="Pfam" id="PF00730">
    <property type="entry name" value="HhH-GPD"/>
    <property type="match status" value="1"/>
</dbReference>
<evidence type="ECO:0000313" key="15">
    <source>
        <dbReference type="EMBL" id="MBM7645158.1"/>
    </source>
</evidence>
<evidence type="ECO:0000256" key="12">
    <source>
        <dbReference type="ARBA" id="ARBA00023295"/>
    </source>
</evidence>
<dbReference type="InterPro" id="IPR011257">
    <property type="entry name" value="DNA_glycosylase"/>
</dbReference>
<evidence type="ECO:0000256" key="2">
    <source>
        <dbReference type="ARBA" id="ARBA00008343"/>
    </source>
</evidence>
<feature type="domain" description="HhH-GPD" evidence="14">
    <location>
        <begin position="47"/>
        <end position="198"/>
    </location>
</feature>
<dbReference type="SUPFAM" id="SSF48150">
    <property type="entry name" value="DNA-glycosylase"/>
    <property type="match status" value="1"/>
</dbReference>
<evidence type="ECO:0000256" key="8">
    <source>
        <dbReference type="ARBA" id="ARBA00022801"/>
    </source>
</evidence>
<keyword evidence="10" id="KW-0411">Iron-sulfur</keyword>
<dbReference type="Gene3D" id="3.90.79.10">
    <property type="entry name" value="Nucleoside Triphosphate Pyrophosphohydrolase"/>
    <property type="match status" value="1"/>
</dbReference>
<evidence type="ECO:0000256" key="13">
    <source>
        <dbReference type="RuleBase" id="RU365096"/>
    </source>
</evidence>
<keyword evidence="12 13" id="KW-0326">Glycosidase</keyword>
<dbReference type="Gene3D" id="1.10.1670.10">
    <property type="entry name" value="Helix-hairpin-Helix base-excision DNA repair enzymes (C-terminal)"/>
    <property type="match status" value="1"/>
</dbReference>
<evidence type="ECO:0000256" key="1">
    <source>
        <dbReference type="ARBA" id="ARBA00000843"/>
    </source>
</evidence>
<dbReference type="EMBL" id="JAFBER010000006">
    <property type="protein sequence ID" value="MBM7645158.1"/>
    <property type="molecule type" value="Genomic_DNA"/>
</dbReference>
<dbReference type="InterPro" id="IPR015797">
    <property type="entry name" value="NUDIX_hydrolase-like_dom_sf"/>
</dbReference>
<dbReference type="SUPFAM" id="SSF55811">
    <property type="entry name" value="Nudix"/>
    <property type="match status" value="1"/>
</dbReference>
<dbReference type="CDD" id="cd03431">
    <property type="entry name" value="NUDIX_DNA_Glycosylase_C-MutY"/>
    <property type="match status" value="1"/>
</dbReference>
<dbReference type="InterPro" id="IPR005760">
    <property type="entry name" value="A/G_AdeGlyc_MutY"/>
</dbReference>
<dbReference type="Pfam" id="PF00633">
    <property type="entry name" value="HHH"/>
    <property type="match status" value="1"/>
</dbReference>
<keyword evidence="6" id="KW-0479">Metal-binding</keyword>
<dbReference type="NCBIfam" id="TIGR01084">
    <property type="entry name" value="mutY"/>
    <property type="match status" value="1"/>
</dbReference>
<dbReference type="SMART" id="SM00478">
    <property type="entry name" value="ENDO3c"/>
    <property type="match status" value="1"/>
</dbReference>
<dbReference type="Pfam" id="PF14815">
    <property type="entry name" value="NUDIX_4"/>
    <property type="match status" value="1"/>
</dbReference>
<keyword evidence="16" id="KW-1185">Reference proteome</keyword>
<reference evidence="15 16" key="1">
    <citation type="submission" date="2021-01" db="EMBL/GenBank/DDBJ databases">
        <title>Genomic Encyclopedia of Type Strains, Phase IV (KMG-IV): sequencing the most valuable type-strain genomes for metagenomic binning, comparative biology and taxonomic classification.</title>
        <authorList>
            <person name="Goeker M."/>
        </authorList>
    </citation>
    <scope>NUCLEOTIDE SEQUENCE [LARGE SCALE GENOMIC DNA]</scope>
    <source>
        <strain evidence="15 16">DSM 28236</strain>
    </source>
</reference>
<evidence type="ECO:0000256" key="10">
    <source>
        <dbReference type="ARBA" id="ARBA00023014"/>
    </source>
</evidence>
<dbReference type="InterPro" id="IPR003265">
    <property type="entry name" value="HhH-GPD_domain"/>
</dbReference>
<dbReference type="InterPro" id="IPR023170">
    <property type="entry name" value="HhH_base_excis_C"/>
</dbReference>
<dbReference type="PANTHER" id="PTHR42944:SF1">
    <property type="entry name" value="ADENINE DNA GLYCOSYLASE"/>
    <property type="match status" value="1"/>
</dbReference>
<keyword evidence="5" id="KW-0004">4Fe-4S</keyword>
<dbReference type="PANTHER" id="PTHR42944">
    <property type="entry name" value="ADENINE DNA GLYCOSYLASE"/>
    <property type="match status" value="1"/>
</dbReference>
<dbReference type="CDD" id="cd00056">
    <property type="entry name" value="ENDO3c"/>
    <property type="match status" value="1"/>
</dbReference>